<dbReference type="Proteomes" id="UP000051679">
    <property type="component" value="Unassembled WGS sequence"/>
</dbReference>
<dbReference type="AlphaFoldDB" id="A0A0R1ZWH0"/>
<dbReference type="InterPro" id="IPR025164">
    <property type="entry name" value="Toastrack_DUF4097"/>
</dbReference>
<evidence type="ECO:0000259" key="2">
    <source>
        <dbReference type="Pfam" id="PF13349"/>
    </source>
</evidence>
<proteinExistence type="predicted"/>
<organism evidence="3 4">
    <name type="scientific">Lacticaseibacillus sharpeae JCM 1186 = DSM 20505</name>
    <dbReference type="NCBI Taxonomy" id="1291052"/>
    <lineage>
        <taxon>Bacteria</taxon>
        <taxon>Bacillati</taxon>
        <taxon>Bacillota</taxon>
        <taxon>Bacilli</taxon>
        <taxon>Lactobacillales</taxon>
        <taxon>Lactobacillaceae</taxon>
        <taxon>Lacticaseibacillus</taxon>
    </lineage>
</organism>
<gene>
    <name evidence="3" type="ORF">FC18_GL001306</name>
</gene>
<dbReference type="RefSeq" id="WP_054678353.1">
    <property type="nucleotide sequence ID" value="NZ_AYYO01000022.1"/>
</dbReference>
<feature type="domain" description="DUF4097" evidence="2">
    <location>
        <begin position="61"/>
        <end position="225"/>
    </location>
</feature>
<dbReference type="EMBL" id="AYYO01000022">
    <property type="protein sequence ID" value="KRM55411.1"/>
    <property type="molecule type" value="Genomic_DNA"/>
</dbReference>
<feature type="transmembrane region" description="Helical" evidence="1">
    <location>
        <begin position="6"/>
        <end position="23"/>
    </location>
</feature>
<protein>
    <recommendedName>
        <fullName evidence="2">DUF4097 domain-containing protein</fullName>
    </recommendedName>
</protein>
<evidence type="ECO:0000256" key="1">
    <source>
        <dbReference type="SAM" id="Phobius"/>
    </source>
</evidence>
<accession>A0A0R1ZWH0</accession>
<dbReference type="PATRIC" id="fig|1291052.5.peg.1324"/>
<sequence>MPTAIIIIIVVLIGVAIGAILGVKSAVKKRPHQPSAQKPDNLTSFSQKFDANITTLGWNVSSAELSVQPGPVFEVSINNTAVDQFNCTRNGHKLTITQLDPLQHPVESGQSARVVITVPRPVRIEATMLNGTLNITSVTLKSIDLNHLNGTTNIRDVEINDGIITKKNGATKLTNVLVPGLRVVVESGQLLLNGASFAADQLPYDDGQETQLDVQSTNGPVTITTQQ</sequence>
<keyword evidence="1" id="KW-0472">Membrane</keyword>
<keyword evidence="1" id="KW-1133">Transmembrane helix</keyword>
<comment type="caution">
    <text evidence="3">The sequence shown here is derived from an EMBL/GenBank/DDBJ whole genome shotgun (WGS) entry which is preliminary data.</text>
</comment>
<keyword evidence="4" id="KW-1185">Reference proteome</keyword>
<reference evidence="3 4" key="1">
    <citation type="journal article" date="2015" name="Genome Announc.">
        <title>Expanding the biotechnology potential of lactobacilli through comparative genomics of 213 strains and associated genera.</title>
        <authorList>
            <person name="Sun Z."/>
            <person name="Harris H.M."/>
            <person name="McCann A."/>
            <person name="Guo C."/>
            <person name="Argimon S."/>
            <person name="Zhang W."/>
            <person name="Yang X."/>
            <person name="Jeffery I.B."/>
            <person name="Cooney J.C."/>
            <person name="Kagawa T.F."/>
            <person name="Liu W."/>
            <person name="Song Y."/>
            <person name="Salvetti E."/>
            <person name="Wrobel A."/>
            <person name="Rasinkangas P."/>
            <person name="Parkhill J."/>
            <person name="Rea M.C."/>
            <person name="O'Sullivan O."/>
            <person name="Ritari J."/>
            <person name="Douillard F.P."/>
            <person name="Paul Ross R."/>
            <person name="Yang R."/>
            <person name="Briner A.E."/>
            <person name="Felis G.E."/>
            <person name="de Vos W.M."/>
            <person name="Barrangou R."/>
            <person name="Klaenhammer T.R."/>
            <person name="Caufield P.W."/>
            <person name="Cui Y."/>
            <person name="Zhang H."/>
            <person name="O'Toole P.W."/>
        </authorList>
    </citation>
    <scope>NUCLEOTIDE SEQUENCE [LARGE SCALE GENOMIC DNA]</scope>
    <source>
        <strain evidence="3 4">DSM 20505</strain>
    </source>
</reference>
<evidence type="ECO:0000313" key="3">
    <source>
        <dbReference type="EMBL" id="KRM55411.1"/>
    </source>
</evidence>
<name>A0A0R1ZWH0_9LACO</name>
<dbReference type="Pfam" id="PF13349">
    <property type="entry name" value="DUF4097"/>
    <property type="match status" value="1"/>
</dbReference>
<evidence type="ECO:0000313" key="4">
    <source>
        <dbReference type="Proteomes" id="UP000051679"/>
    </source>
</evidence>
<keyword evidence="1" id="KW-0812">Transmembrane</keyword>